<organism evidence="2 3">
    <name type="scientific">Linum tenue</name>
    <dbReference type="NCBI Taxonomy" id="586396"/>
    <lineage>
        <taxon>Eukaryota</taxon>
        <taxon>Viridiplantae</taxon>
        <taxon>Streptophyta</taxon>
        <taxon>Embryophyta</taxon>
        <taxon>Tracheophyta</taxon>
        <taxon>Spermatophyta</taxon>
        <taxon>Magnoliopsida</taxon>
        <taxon>eudicotyledons</taxon>
        <taxon>Gunneridae</taxon>
        <taxon>Pentapetalae</taxon>
        <taxon>rosids</taxon>
        <taxon>fabids</taxon>
        <taxon>Malpighiales</taxon>
        <taxon>Linaceae</taxon>
        <taxon>Linum</taxon>
    </lineage>
</organism>
<name>A0AAV0HFB8_9ROSI</name>
<feature type="domain" description="Protein kinase" evidence="1">
    <location>
        <begin position="91"/>
        <end position="411"/>
    </location>
</feature>
<dbReference type="PROSITE" id="PS50011">
    <property type="entry name" value="PROTEIN_KINASE_DOM"/>
    <property type="match status" value="1"/>
</dbReference>
<dbReference type="PANTHER" id="PTHR36796">
    <property type="entry name" value="PROTEIN KINASE SUPERFAMILY PROTEIN"/>
    <property type="match status" value="1"/>
</dbReference>
<dbReference type="Pfam" id="PF00069">
    <property type="entry name" value="Pkinase"/>
    <property type="match status" value="1"/>
</dbReference>
<dbReference type="InterPro" id="IPR011009">
    <property type="entry name" value="Kinase-like_dom_sf"/>
</dbReference>
<reference evidence="2" key="1">
    <citation type="submission" date="2022-08" db="EMBL/GenBank/DDBJ databases">
        <authorList>
            <person name="Gutierrez-Valencia J."/>
        </authorList>
    </citation>
    <scope>NUCLEOTIDE SEQUENCE</scope>
</reference>
<dbReference type="GO" id="GO:0005524">
    <property type="term" value="F:ATP binding"/>
    <property type="evidence" value="ECO:0007669"/>
    <property type="project" value="InterPro"/>
</dbReference>
<dbReference type="Gene3D" id="1.10.510.10">
    <property type="entry name" value="Transferase(Phosphotransferase) domain 1"/>
    <property type="match status" value="1"/>
</dbReference>
<dbReference type="AlphaFoldDB" id="A0AAV0HFB8"/>
<proteinExistence type="predicted"/>
<dbReference type="SUPFAM" id="SSF56112">
    <property type="entry name" value="Protein kinase-like (PK-like)"/>
    <property type="match status" value="1"/>
</dbReference>
<accession>A0AAV0HFB8</accession>
<protein>
    <recommendedName>
        <fullName evidence="1">Protein kinase domain-containing protein</fullName>
    </recommendedName>
</protein>
<comment type="caution">
    <text evidence="2">The sequence shown here is derived from an EMBL/GenBank/DDBJ whole genome shotgun (WGS) entry which is preliminary data.</text>
</comment>
<dbReference type="InterPro" id="IPR000719">
    <property type="entry name" value="Prot_kinase_dom"/>
</dbReference>
<sequence length="416" mass="45884">MLCATAAGSLLYSPPAAYCNPNSKFPCLSSRISSFILNSPKRWRCRASLITTSDSFEVGALVGSYGFMNVTSYSGFQSGSELSYSPMDLQQLKVQDVGEGSFKIKLYEGRVAQGSQRGTPVLFKVYPGQRAGGIEADMMAANELSAHSSLQSSAEGICKNLVHLIGGFETKTGEQWLAFRNHGKYSAADYAALTSKRISQGSSSREKSWNSFQQQKDMEYRRYFVIRILQGAISGLAFMHDHDRLHQSLGPSSLLLNTISEKDAGYLIPRLRDLTFSVDMSISNLEGARTLSESLWRRATAAGAFTALEKRAFGIADDIYAAGLLLAYMAFVPFCEAGIMDSLSLQRLLENTFKLDLEATREYCLADDRLEEAVKFLDIGNRSGWELLQAMLNPDFRQRPTAKAVLNHSFMSGSLL</sequence>
<dbReference type="PANTHER" id="PTHR36796:SF1">
    <property type="entry name" value="PROTEIN KINASE SUPERFAMILY PROTEIN"/>
    <property type="match status" value="1"/>
</dbReference>
<dbReference type="GO" id="GO:0009507">
    <property type="term" value="C:chloroplast"/>
    <property type="evidence" value="ECO:0007669"/>
    <property type="project" value="TreeGrafter"/>
</dbReference>
<evidence type="ECO:0000313" key="3">
    <source>
        <dbReference type="Proteomes" id="UP001154282"/>
    </source>
</evidence>
<dbReference type="EMBL" id="CAMGYJ010000002">
    <property type="protein sequence ID" value="CAI0383922.1"/>
    <property type="molecule type" value="Genomic_DNA"/>
</dbReference>
<dbReference type="Proteomes" id="UP001154282">
    <property type="component" value="Unassembled WGS sequence"/>
</dbReference>
<evidence type="ECO:0000313" key="2">
    <source>
        <dbReference type="EMBL" id="CAI0383922.1"/>
    </source>
</evidence>
<evidence type="ECO:0000259" key="1">
    <source>
        <dbReference type="PROSITE" id="PS50011"/>
    </source>
</evidence>
<dbReference type="GO" id="GO:0004672">
    <property type="term" value="F:protein kinase activity"/>
    <property type="evidence" value="ECO:0007669"/>
    <property type="project" value="InterPro"/>
</dbReference>
<keyword evidence="3" id="KW-1185">Reference proteome</keyword>
<dbReference type="SMART" id="SM00220">
    <property type="entry name" value="S_TKc"/>
    <property type="match status" value="1"/>
</dbReference>
<dbReference type="FunFam" id="1.10.510.10:FF:000627">
    <property type="entry name" value="Os02g0694800 protein"/>
    <property type="match status" value="1"/>
</dbReference>
<gene>
    <name evidence="2" type="ORF">LITE_LOCUS4205</name>
</gene>